<dbReference type="GeneID" id="9946262"/>
<dbReference type="OrthoDB" id="5824235at2759"/>
<accession>A0A1S0TSU6</accession>
<dbReference type="AlphaFoldDB" id="A0A1S0TSU6"/>
<dbReference type="KEGG" id="loa:LOAG_08837"/>
<dbReference type="CTD" id="9946262"/>
<evidence type="ECO:0000313" key="1">
    <source>
        <dbReference type="EMBL" id="EFO19661.1"/>
    </source>
</evidence>
<dbReference type="RefSeq" id="XP_003144411.1">
    <property type="nucleotide sequence ID" value="XM_003144363.1"/>
</dbReference>
<dbReference type="EMBL" id="JH712540">
    <property type="protein sequence ID" value="EFO19661.1"/>
    <property type="molecule type" value="Genomic_DNA"/>
</dbReference>
<protein>
    <submittedName>
        <fullName evidence="1">Uncharacterized protein</fullName>
    </submittedName>
</protein>
<dbReference type="OMA" id="HFRNIAV"/>
<reference evidence="1" key="1">
    <citation type="submission" date="2012-04" db="EMBL/GenBank/DDBJ databases">
        <title>The Genome Sequence of Loa loa.</title>
        <authorList>
            <consortium name="The Broad Institute Genome Sequencing Platform"/>
            <consortium name="Broad Institute Genome Sequencing Center for Infectious Disease"/>
            <person name="Nutman T.B."/>
            <person name="Fink D.L."/>
            <person name="Russ C."/>
            <person name="Young S."/>
            <person name="Zeng Q."/>
            <person name="Gargeya S."/>
            <person name="Alvarado L."/>
            <person name="Berlin A."/>
            <person name="Chapman S.B."/>
            <person name="Chen Z."/>
            <person name="Freedman E."/>
            <person name="Gellesch M."/>
            <person name="Goldberg J."/>
            <person name="Griggs A."/>
            <person name="Gujja S."/>
            <person name="Heilman E.R."/>
            <person name="Heiman D."/>
            <person name="Howarth C."/>
            <person name="Mehta T."/>
            <person name="Neiman D."/>
            <person name="Pearson M."/>
            <person name="Roberts A."/>
            <person name="Saif S."/>
            <person name="Shea T."/>
            <person name="Shenoy N."/>
            <person name="Sisk P."/>
            <person name="Stolte C."/>
            <person name="Sykes S."/>
            <person name="White J."/>
            <person name="Yandava C."/>
            <person name="Haas B."/>
            <person name="Henn M.R."/>
            <person name="Nusbaum C."/>
            <person name="Birren B."/>
        </authorList>
    </citation>
    <scope>NUCLEOTIDE SEQUENCE [LARGE SCALE GENOMIC DNA]</scope>
</reference>
<gene>
    <name evidence="1" type="ORF">LOAG_08837</name>
</gene>
<organism evidence="1">
    <name type="scientific">Loa loa</name>
    <name type="common">Eye worm</name>
    <name type="synonym">Filaria loa</name>
    <dbReference type="NCBI Taxonomy" id="7209"/>
    <lineage>
        <taxon>Eukaryota</taxon>
        <taxon>Metazoa</taxon>
        <taxon>Ecdysozoa</taxon>
        <taxon>Nematoda</taxon>
        <taxon>Chromadorea</taxon>
        <taxon>Rhabditida</taxon>
        <taxon>Spirurina</taxon>
        <taxon>Spiruromorpha</taxon>
        <taxon>Filarioidea</taxon>
        <taxon>Onchocercidae</taxon>
        <taxon>Loa</taxon>
    </lineage>
</organism>
<dbReference type="InParanoid" id="A0A1S0TSU6"/>
<sequence length="185" mass="21472">MISICRENNICLVVINTVIGRRDCIEYAKNQTICATLEACKSAKCVSHKCESIPAIHFRNIAVIVNKRLRNRPDLKKQLNPLLYMPLQTSIFTQHESGVYCGEQNTLLQNVRIKVMLSEGIFQQFQRKAYFQQYRYLYARNDCLNKCNLLGINLDCEMVPDDDIEMIKTAAFKHLQHMIFFQCGE</sequence>
<name>A0A1S0TSU6_LOALO</name>
<proteinExistence type="predicted"/>